<evidence type="ECO:0000256" key="2">
    <source>
        <dbReference type="ARBA" id="ARBA00023136"/>
    </source>
</evidence>
<dbReference type="InterPro" id="IPR050768">
    <property type="entry name" value="UPF0353/GerABKA_families"/>
</dbReference>
<dbReference type="Pfam" id="PF03323">
    <property type="entry name" value="GerA"/>
    <property type="match status" value="1"/>
</dbReference>
<dbReference type="PANTHER" id="PTHR22550">
    <property type="entry name" value="SPORE GERMINATION PROTEIN"/>
    <property type="match status" value="1"/>
</dbReference>
<dbReference type="OrthoDB" id="1726708at2"/>
<protein>
    <submittedName>
        <fullName evidence="3">Spore gernimation protein GerA</fullName>
    </submittedName>
</protein>
<evidence type="ECO:0000256" key="1">
    <source>
        <dbReference type="ARBA" id="ARBA00005278"/>
    </source>
</evidence>
<dbReference type="GO" id="GO:0009847">
    <property type="term" value="P:spore germination"/>
    <property type="evidence" value="ECO:0007669"/>
    <property type="project" value="InterPro"/>
</dbReference>
<comment type="caution">
    <text evidence="3">The sequence shown here is derived from an EMBL/GenBank/DDBJ whole genome shotgun (WGS) entry which is preliminary data.</text>
</comment>
<dbReference type="Proteomes" id="UP000093514">
    <property type="component" value="Unassembled WGS sequence"/>
</dbReference>
<dbReference type="PANTHER" id="PTHR22550:SF9">
    <property type="entry name" value="STAGE V SPORULATION PROTEIN AF"/>
    <property type="match status" value="1"/>
</dbReference>
<accession>A0A1C0A9N7</accession>
<sequence>MAEKKTKISKKLSENLLIIKDRVDGPKTFDFINRDFKIGHKDVSLIFIDGLTNGDLINRIMEHLMETQSDELSVDAIKKLLESRLTIHEVAIVDNIDDLMNEVLAGPQALLIEGEDKAIIIDARTWMSRGPEEPELEKVTRGPGDGFIETMLFNLQMIRRRIRDPKLRAEALRAGKRSQNDIAVVYIEDIADPELVEEVKSKIEDIDVDGLPLADRTVQDFLTGDTINPLPKIRYSSRPDIVSAHLFEGKICILVDNSPTALILPATFFDHTQTLEDYRQSTVTGTYLSLLRFFAIFLSLVLPPLWLTLAYGPDWLPKGLEFIGAEELGKVPIGIQFILATLGIDLVRMASIQTPSSLATSLGLIGALMLGEFAVKVGVFSPETILYMAIGGISNFVIPGYELALTIKLLRLFLIISVIYFRVPGLIIGLMLIFLLFAFSNSFGIPYLWPLIPFNWQALKTYIFRQSILTLRKRRPNIRHVKDKTKKESNK</sequence>
<dbReference type="GO" id="GO:0016020">
    <property type="term" value="C:membrane"/>
    <property type="evidence" value="ECO:0007669"/>
    <property type="project" value="InterPro"/>
</dbReference>
<comment type="similarity">
    <text evidence="1">Belongs to the GerABKA family.</text>
</comment>
<name>A0A1C0A9N7_9FIRM</name>
<proteinExistence type="inferred from homology"/>
<keyword evidence="4" id="KW-1185">Reference proteome</keyword>
<dbReference type="PIRSF" id="PIRSF005690">
    <property type="entry name" value="GerBA"/>
    <property type="match status" value="1"/>
</dbReference>
<dbReference type="AlphaFoldDB" id="A0A1C0A9N7"/>
<dbReference type="RefSeq" id="WP_068716470.1">
    <property type="nucleotide sequence ID" value="NZ_LWDV01000008.1"/>
</dbReference>
<evidence type="ECO:0000313" key="3">
    <source>
        <dbReference type="EMBL" id="OCL27010.1"/>
    </source>
</evidence>
<dbReference type="InterPro" id="IPR004995">
    <property type="entry name" value="Spore_Ger"/>
</dbReference>
<dbReference type="EMBL" id="LWDV01000008">
    <property type="protein sequence ID" value="OCL27010.1"/>
    <property type="molecule type" value="Genomic_DNA"/>
</dbReference>
<reference evidence="4" key="1">
    <citation type="submission" date="2016-07" db="EMBL/GenBank/DDBJ databases">
        <authorList>
            <person name="Florea S."/>
            <person name="Webb J.S."/>
            <person name="Jaromczyk J."/>
            <person name="Schardl C.L."/>
        </authorList>
    </citation>
    <scope>NUCLEOTIDE SEQUENCE [LARGE SCALE GENOMIC DNA]</scope>
    <source>
        <strain evidence="4">Z6</strain>
    </source>
</reference>
<organism evidence="3 4">
    <name type="scientific">Orenia metallireducens</name>
    <dbReference type="NCBI Taxonomy" id="1413210"/>
    <lineage>
        <taxon>Bacteria</taxon>
        <taxon>Bacillati</taxon>
        <taxon>Bacillota</taxon>
        <taxon>Clostridia</taxon>
        <taxon>Halanaerobiales</taxon>
        <taxon>Halobacteroidaceae</taxon>
        <taxon>Orenia</taxon>
    </lineage>
</organism>
<gene>
    <name evidence="3" type="ORF">U472_05865</name>
</gene>
<reference evidence="3 4" key="2">
    <citation type="submission" date="2016-08" db="EMBL/GenBank/DDBJ databases">
        <title>Orenia metallireducens sp. nov. strain Z6, a Novel Metal-reducing Firmicute from the Deep Subsurface.</title>
        <authorList>
            <person name="Maxim B.I."/>
            <person name="Kenneth K."/>
            <person name="Flynn T.M."/>
            <person name="Oloughlin E.J."/>
            <person name="Locke R.A."/>
            <person name="Weber J.R."/>
            <person name="Egan S.M."/>
            <person name="Mackie R.I."/>
            <person name="Cann I.K."/>
        </authorList>
    </citation>
    <scope>NUCLEOTIDE SEQUENCE [LARGE SCALE GENOMIC DNA]</scope>
    <source>
        <strain evidence="3 4">Z6</strain>
    </source>
</reference>
<keyword evidence="2" id="KW-0472">Membrane</keyword>
<evidence type="ECO:0000313" key="4">
    <source>
        <dbReference type="Proteomes" id="UP000093514"/>
    </source>
</evidence>